<gene>
    <name evidence="2" type="ORF">RO3G_02236</name>
</gene>
<dbReference type="InterPro" id="IPR013087">
    <property type="entry name" value="Znf_C2H2_type"/>
</dbReference>
<evidence type="ECO:0000313" key="2">
    <source>
        <dbReference type="EMBL" id="EIE77532.1"/>
    </source>
</evidence>
<reference evidence="2 3" key="1">
    <citation type="journal article" date="2009" name="PLoS Genet.">
        <title>Genomic analysis of the basal lineage fungus Rhizopus oryzae reveals a whole-genome duplication.</title>
        <authorList>
            <person name="Ma L.-J."/>
            <person name="Ibrahim A.S."/>
            <person name="Skory C."/>
            <person name="Grabherr M.G."/>
            <person name="Burger G."/>
            <person name="Butler M."/>
            <person name="Elias M."/>
            <person name="Idnurm A."/>
            <person name="Lang B.F."/>
            <person name="Sone T."/>
            <person name="Abe A."/>
            <person name="Calvo S.E."/>
            <person name="Corrochano L.M."/>
            <person name="Engels R."/>
            <person name="Fu J."/>
            <person name="Hansberg W."/>
            <person name="Kim J.-M."/>
            <person name="Kodira C.D."/>
            <person name="Koehrsen M.J."/>
            <person name="Liu B."/>
            <person name="Miranda-Saavedra D."/>
            <person name="O'Leary S."/>
            <person name="Ortiz-Castellanos L."/>
            <person name="Poulter R."/>
            <person name="Rodriguez-Romero J."/>
            <person name="Ruiz-Herrera J."/>
            <person name="Shen Y.-Q."/>
            <person name="Zeng Q."/>
            <person name="Galagan J."/>
            <person name="Birren B.W."/>
            <person name="Cuomo C.A."/>
            <person name="Wickes B.L."/>
        </authorList>
    </citation>
    <scope>NUCLEOTIDE SEQUENCE [LARGE SCALE GENOMIC DNA]</scope>
    <source>
        <strain evidence="3">RA 99-880 / ATCC MYA-4621 / FGSC 9543 / NRRL 43880</strain>
    </source>
</reference>
<organism evidence="2 3">
    <name type="scientific">Rhizopus delemar (strain RA 99-880 / ATCC MYA-4621 / FGSC 9543 / NRRL 43880)</name>
    <name type="common">Mucormycosis agent</name>
    <name type="synonym">Rhizopus arrhizus var. delemar</name>
    <dbReference type="NCBI Taxonomy" id="246409"/>
    <lineage>
        <taxon>Eukaryota</taxon>
        <taxon>Fungi</taxon>
        <taxon>Fungi incertae sedis</taxon>
        <taxon>Mucoromycota</taxon>
        <taxon>Mucoromycotina</taxon>
        <taxon>Mucoromycetes</taxon>
        <taxon>Mucorales</taxon>
        <taxon>Mucorineae</taxon>
        <taxon>Rhizopodaceae</taxon>
        <taxon>Rhizopus</taxon>
    </lineage>
</organism>
<dbReference type="GeneID" id="93609208"/>
<proteinExistence type="predicted"/>
<dbReference type="RefSeq" id="XP_067512928.1">
    <property type="nucleotide sequence ID" value="XM_067656827.1"/>
</dbReference>
<name>I1BMV2_RHIO9</name>
<protein>
    <recommendedName>
        <fullName evidence="1">C2H2-type domain-containing protein</fullName>
    </recommendedName>
</protein>
<dbReference type="Proteomes" id="UP000009138">
    <property type="component" value="Unassembled WGS sequence"/>
</dbReference>
<dbReference type="OrthoDB" id="2260768at2759"/>
<keyword evidence="3" id="KW-1185">Reference proteome</keyword>
<dbReference type="PROSITE" id="PS00028">
    <property type="entry name" value="ZINC_FINGER_C2H2_1"/>
    <property type="match status" value="1"/>
</dbReference>
<dbReference type="VEuPathDB" id="FungiDB:RO3G_02236"/>
<sequence length="250" mass="28833">MLKVTNYFQCAQIKYACTSCVDCFGTKEEFAQHVDGMHLVALYGFLVLQERNDYKVRYLVLMIFTKKIFSSDPLRKTRQDLMQRYYSPGLQYSSNLLAEVKNVVIKFKNDLIIEEDMLCQLLQLCSGATQGEKQVIRAVVEIVPQLYNCNLTDLDEADLIGSYVHPFIHGLFSSRQMDKVAHCSNSLIYGHADTENSNRPDYKIDIYEAYECSYTSVFVEAKTSKKTPPIQLAYDFCRCAIFWQGCDRFI</sequence>
<dbReference type="AlphaFoldDB" id="I1BMV2"/>
<dbReference type="InParanoid" id="I1BMV2"/>
<evidence type="ECO:0000313" key="3">
    <source>
        <dbReference type="Proteomes" id="UP000009138"/>
    </source>
</evidence>
<feature type="domain" description="C2H2-type" evidence="1">
    <location>
        <begin position="17"/>
        <end position="38"/>
    </location>
</feature>
<dbReference type="EMBL" id="CH476733">
    <property type="protein sequence ID" value="EIE77532.1"/>
    <property type="molecule type" value="Genomic_DNA"/>
</dbReference>
<accession>I1BMV2</accession>
<evidence type="ECO:0000259" key="1">
    <source>
        <dbReference type="PROSITE" id="PS00028"/>
    </source>
</evidence>